<evidence type="ECO:0000256" key="2">
    <source>
        <dbReference type="SAM" id="MobiDB-lite"/>
    </source>
</evidence>
<dbReference type="EMBL" id="MFDD01000010">
    <property type="protein sequence ID" value="OGE40446.1"/>
    <property type="molecule type" value="Genomic_DNA"/>
</dbReference>
<dbReference type="InterPro" id="IPR004474">
    <property type="entry name" value="LytR_CpsA_psr"/>
</dbReference>
<protein>
    <recommendedName>
        <fullName evidence="3">Cell envelope-related transcriptional attenuator domain-containing protein</fullName>
    </recommendedName>
</protein>
<comment type="caution">
    <text evidence="4">The sequence shown here is derived from an EMBL/GenBank/DDBJ whole genome shotgun (WGS) entry which is preliminary data.</text>
</comment>
<evidence type="ECO:0000259" key="3">
    <source>
        <dbReference type="Pfam" id="PF03816"/>
    </source>
</evidence>
<dbReference type="Gene3D" id="3.40.630.190">
    <property type="entry name" value="LCP protein"/>
    <property type="match status" value="1"/>
</dbReference>
<name>A0A1F5KHM6_9BACT</name>
<feature type="region of interest" description="Disordered" evidence="2">
    <location>
        <begin position="157"/>
        <end position="204"/>
    </location>
</feature>
<evidence type="ECO:0000313" key="5">
    <source>
        <dbReference type="Proteomes" id="UP000177328"/>
    </source>
</evidence>
<comment type="similarity">
    <text evidence="1">Belongs to the LytR/CpsA/Psr (LCP) family.</text>
</comment>
<dbReference type="PANTHER" id="PTHR33392">
    <property type="entry name" value="POLYISOPRENYL-TEICHOIC ACID--PEPTIDOGLYCAN TEICHOIC ACID TRANSFERASE TAGU"/>
    <property type="match status" value="1"/>
</dbReference>
<dbReference type="PANTHER" id="PTHR33392:SF6">
    <property type="entry name" value="POLYISOPRENYL-TEICHOIC ACID--PEPTIDOGLYCAN TEICHOIC ACID TRANSFERASE TAGU"/>
    <property type="match status" value="1"/>
</dbReference>
<feature type="compositionally biased region" description="Pro residues" evidence="2">
    <location>
        <begin position="181"/>
        <end position="195"/>
    </location>
</feature>
<accession>A0A1F5KHM6</accession>
<dbReference type="InterPro" id="IPR050922">
    <property type="entry name" value="LytR/CpsA/Psr_CW_biosynth"/>
</dbReference>
<feature type="domain" description="Cell envelope-related transcriptional attenuator" evidence="3">
    <location>
        <begin position="393"/>
        <end position="462"/>
    </location>
</feature>
<feature type="compositionally biased region" description="Low complexity" evidence="2">
    <location>
        <begin position="167"/>
        <end position="180"/>
    </location>
</feature>
<gene>
    <name evidence="4" type="ORF">A3D25_05475</name>
</gene>
<reference evidence="4 5" key="1">
    <citation type="journal article" date="2016" name="Nat. Commun.">
        <title>Thousands of microbial genomes shed light on interconnected biogeochemical processes in an aquifer system.</title>
        <authorList>
            <person name="Anantharaman K."/>
            <person name="Brown C.T."/>
            <person name="Hug L.A."/>
            <person name="Sharon I."/>
            <person name="Castelle C.J."/>
            <person name="Probst A.J."/>
            <person name="Thomas B.C."/>
            <person name="Singh A."/>
            <person name="Wilkins M.J."/>
            <person name="Karaoz U."/>
            <person name="Brodie E.L."/>
            <person name="Williams K.H."/>
            <person name="Hubbard S.S."/>
            <person name="Banfield J.F."/>
        </authorList>
    </citation>
    <scope>NUCLEOTIDE SEQUENCE [LARGE SCALE GENOMIC DNA]</scope>
</reference>
<evidence type="ECO:0000256" key="1">
    <source>
        <dbReference type="ARBA" id="ARBA00006068"/>
    </source>
</evidence>
<proteinExistence type="inferred from homology"/>
<dbReference type="Pfam" id="PF03816">
    <property type="entry name" value="LytR_cpsA_psr"/>
    <property type="match status" value="1"/>
</dbReference>
<sequence>MDNLEGRPPSVNTNTVKNRRGFFAQAAEDHSERIPENVLDQFIRSQAKSLMEIFSDNPQSQGSSEAMAISIAGALTQPRATEASAANADPIWGQPLNPLGAPKKRPFSFSRRNFGKALFGAGLFAASFAGDRGGINLLNILRKEKVKKVQFNPSSMLKPMNLPTPAPAATEAAPTVQPVPTELPSPTPAPTPEPEQVPSRPEAVGESNLPEFLLGSMLEDVFKPERRRRYAEDPAFRERVKKEFVGSDNLFFVYTGIDETRERYNEFNGNGRGKSDIIMLIGFNPHTCKTFALSIPRDLFCPELKQYIEEYKREGDPAFADGARINTLGMIHPEDYDSLDMIRKVVETATSIPVDGVVKTNIDFMQGWNEELESPGGKQGRWHPGIFDRVFPGGLKVKSSRDEFDPSYPNGYGTMPVEFKKGEQTLDGVRLTQWARLRKSEGANDFTRSEKQRHILMQAMTNLFPRISADLLVGNTQTLDLIITALYEQRKLGPKGSENNLFATFQLPEMIASIRSGLVELRKQKNWKSVIGALLANTSGDAIELNGGVNNPLKLSSKAFSSYGISREDGTLINLKPGEVPGDFYKDFILRPSQADPNAPPTALGNYIPYYQQIRSIVPGLIKELQ</sequence>
<dbReference type="Proteomes" id="UP000177328">
    <property type="component" value="Unassembled WGS sequence"/>
</dbReference>
<organism evidence="4 5">
    <name type="scientific">Candidatus Daviesbacteria bacterium RIFCSPHIGHO2_02_FULL_43_12</name>
    <dbReference type="NCBI Taxonomy" id="1797776"/>
    <lineage>
        <taxon>Bacteria</taxon>
        <taxon>Candidatus Daviesiibacteriota</taxon>
    </lineage>
</organism>
<evidence type="ECO:0000313" key="4">
    <source>
        <dbReference type="EMBL" id="OGE40446.1"/>
    </source>
</evidence>
<dbReference type="AlphaFoldDB" id="A0A1F5KHM6"/>